<sequence>MVPQPPRRSPRLALRASVPLVLAASLKKPTKLPRTKGRKAATARTTEPVSARADLPQPALPLTSITTSTLPPDKTWDAGHVLQHLCRNDANMASLVARIPRAKLTELMAPPKGTPFASLAKAIIFQQLHGKAATTIYNRFVALFQSTAHTDVAEAKEAIRSQDLSGDDFPTPGEVRAMPIDTLRSVGLSQRKASYILDLAHKFDTKAIDDEKLVTLDSVEISKLLCQVKGIGQWTADMFLIFYLKRLDVFPVLDLGVRRGMAVHFGLISAESLRRKGTKAKEPSHDELTKLAECWRPYRSIASWYMWQLLDTKTV</sequence>
<feature type="compositionally biased region" description="Basic residues" evidence="4">
    <location>
        <begin position="28"/>
        <end position="41"/>
    </location>
</feature>
<dbReference type="GO" id="GO:0008725">
    <property type="term" value="F:DNA-3-methyladenine glycosylase activity"/>
    <property type="evidence" value="ECO:0007669"/>
    <property type="project" value="TreeGrafter"/>
</dbReference>
<feature type="domain" description="HhH-GPD" evidence="5">
    <location>
        <begin position="124"/>
        <end position="311"/>
    </location>
</feature>
<evidence type="ECO:0000256" key="1">
    <source>
        <dbReference type="ARBA" id="ARBA00010817"/>
    </source>
</evidence>
<protein>
    <recommendedName>
        <fullName evidence="5">HhH-GPD domain-containing protein</fullName>
    </recommendedName>
</protein>
<dbReference type="AlphaFoldDB" id="A0A9W8AYZ1"/>
<dbReference type="CDD" id="cd00056">
    <property type="entry name" value="ENDO3c"/>
    <property type="match status" value="1"/>
</dbReference>
<evidence type="ECO:0000313" key="7">
    <source>
        <dbReference type="Proteomes" id="UP001151582"/>
    </source>
</evidence>
<keyword evidence="7" id="KW-1185">Reference proteome</keyword>
<evidence type="ECO:0000256" key="2">
    <source>
        <dbReference type="ARBA" id="ARBA00022763"/>
    </source>
</evidence>
<dbReference type="GO" id="GO:0043916">
    <property type="term" value="F:DNA-7-methylguanine glycosylase activity"/>
    <property type="evidence" value="ECO:0007669"/>
    <property type="project" value="TreeGrafter"/>
</dbReference>
<dbReference type="PANTHER" id="PTHR43003:SF5">
    <property type="entry name" value="DNA-3-METHYLADENINE GLYCOSYLASE"/>
    <property type="match status" value="1"/>
</dbReference>
<dbReference type="InterPro" id="IPR011257">
    <property type="entry name" value="DNA_glycosylase"/>
</dbReference>
<dbReference type="Proteomes" id="UP001151582">
    <property type="component" value="Unassembled WGS sequence"/>
</dbReference>
<dbReference type="GO" id="GO:0005634">
    <property type="term" value="C:nucleus"/>
    <property type="evidence" value="ECO:0007669"/>
    <property type="project" value="TreeGrafter"/>
</dbReference>
<dbReference type="OrthoDB" id="415889at2759"/>
<feature type="region of interest" description="Disordered" evidence="4">
    <location>
        <begin position="27"/>
        <end position="53"/>
    </location>
</feature>
<dbReference type="SMART" id="SM00478">
    <property type="entry name" value="ENDO3c"/>
    <property type="match status" value="1"/>
</dbReference>
<comment type="caution">
    <text evidence="6">The sequence shown here is derived from an EMBL/GenBank/DDBJ whole genome shotgun (WGS) entry which is preliminary data.</text>
</comment>
<name>A0A9W8AYZ1_9FUNG</name>
<dbReference type="GO" id="GO:0006307">
    <property type="term" value="P:DNA alkylation repair"/>
    <property type="evidence" value="ECO:0007669"/>
    <property type="project" value="TreeGrafter"/>
</dbReference>
<evidence type="ECO:0000256" key="4">
    <source>
        <dbReference type="SAM" id="MobiDB-lite"/>
    </source>
</evidence>
<evidence type="ECO:0000259" key="5">
    <source>
        <dbReference type="SMART" id="SM00478"/>
    </source>
</evidence>
<evidence type="ECO:0000256" key="3">
    <source>
        <dbReference type="ARBA" id="ARBA00023204"/>
    </source>
</evidence>
<comment type="similarity">
    <text evidence="1">Belongs to the alkylbase DNA glycosidase AlkA family.</text>
</comment>
<dbReference type="SUPFAM" id="SSF48150">
    <property type="entry name" value="DNA-glycosylase"/>
    <property type="match status" value="1"/>
</dbReference>
<dbReference type="GO" id="GO:0032993">
    <property type="term" value="C:protein-DNA complex"/>
    <property type="evidence" value="ECO:0007669"/>
    <property type="project" value="TreeGrafter"/>
</dbReference>
<dbReference type="FunFam" id="1.10.340.30:FF:000004">
    <property type="entry name" value="DNA-3-methyladenine glycosylase II"/>
    <property type="match status" value="1"/>
</dbReference>
<organism evidence="6 7">
    <name type="scientific">Dimargaris verticillata</name>
    <dbReference type="NCBI Taxonomy" id="2761393"/>
    <lineage>
        <taxon>Eukaryota</taxon>
        <taxon>Fungi</taxon>
        <taxon>Fungi incertae sedis</taxon>
        <taxon>Zoopagomycota</taxon>
        <taxon>Kickxellomycotina</taxon>
        <taxon>Dimargaritomycetes</taxon>
        <taxon>Dimargaritales</taxon>
        <taxon>Dimargaritaceae</taxon>
        <taxon>Dimargaris</taxon>
    </lineage>
</organism>
<proteinExistence type="inferred from homology"/>
<gene>
    <name evidence="6" type="ORF">H4R34_004026</name>
</gene>
<dbReference type="PANTHER" id="PTHR43003">
    <property type="entry name" value="DNA-3-METHYLADENINE GLYCOSYLASE"/>
    <property type="match status" value="1"/>
</dbReference>
<accession>A0A9W8AYZ1</accession>
<keyword evidence="2" id="KW-0227">DNA damage</keyword>
<dbReference type="GO" id="GO:0032131">
    <property type="term" value="F:alkylated DNA binding"/>
    <property type="evidence" value="ECO:0007669"/>
    <property type="project" value="TreeGrafter"/>
</dbReference>
<dbReference type="EMBL" id="JANBQB010000443">
    <property type="protein sequence ID" value="KAJ1976314.1"/>
    <property type="molecule type" value="Genomic_DNA"/>
</dbReference>
<dbReference type="InterPro" id="IPR003265">
    <property type="entry name" value="HhH-GPD_domain"/>
</dbReference>
<dbReference type="Gene3D" id="1.10.340.30">
    <property type="entry name" value="Hypothetical protein, domain 2"/>
    <property type="match status" value="1"/>
</dbReference>
<dbReference type="GO" id="GO:0006285">
    <property type="term" value="P:base-excision repair, AP site formation"/>
    <property type="evidence" value="ECO:0007669"/>
    <property type="project" value="UniProtKB-ARBA"/>
</dbReference>
<evidence type="ECO:0000313" key="6">
    <source>
        <dbReference type="EMBL" id="KAJ1976314.1"/>
    </source>
</evidence>
<dbReference type="Gene3D" id="1.10.1670.40">
    <property type="match status" value="1"/>
</dbReference>
<dbReference type="Pfam" id="PF00730">
    <property type="entry name" value="HhH-GPD"/>
    <property type="match status" value="1"/>
</dbReference>
<keyword evidence="3" id="KW-0234">DNA repair</keyword>
<reference evidence="6" key="1">
    <citation type="submission" date="2022-07" db="EMBL/GenBank/DDBJ databases">
        <title>Phylogenomic reconstructions and comparative analyses of Kickxellomycotina fungi.</title>
        <authorList>
            <person name="Reynolds N.K."/>
            <person name="Stajich J.E."/>
            <person name="Barry K."/>
            <person name="Grigoriev I.V."/>
            <person name="Crous P."/>
            <person name="Smith M.E."/>
        </authorList>
    </citation>
    <scope>NUCLEOTIDE SEQUENCE</scope>
    <source>
        <strain evidence="6">RSA 567</strain>
    </source>
</reference>
<dbReference type="InterPro" id="IPR051912">
    <property type="entry name" value="Alkylbase_DNA_Glycosylase/TA"/>
</dbReference>